<protein>
    <submittedName>
        <fullName evidence="1">Uncharacterized protein</fullName>
    </submittedName>
</protein>
<dbReference type="EMBL" id="CM042043">
    <property type="protein sequence ID" value="KAI3694995.1"/>
    <property type="molecule type" value="Genomic_DNA"/>
</dbReference>
<dbReference type="Proteomes" id="UP001056120">
    <property type="component" value="Linkage Group LG26"/>
</dbReference>
<reference evidence="2" key="1">
    <citation type="journal article" date="2022" name="Mol. Ecol. Resour.">
        <title>The genomes of chicory, endive, great burdock and yacon provide insights into Asteraceae palaeo-polyploidization history and plant inulin production.</title>
        <authorList>
            <person name="Fan W."/>
            <person name="Wang S."/>
            <person name="Wang H."/>
            <person name="Wang A."/>
            <person name="Jiang F."/>
            <person name="Liu H."/>
            <person name="Zhao H."/>
            <person name="Xu D."/>
            <person name="Zhang Y."/>
        </authorList>
    </citation>
    <scope>NUCLEOTIDE SEQUENCE [LARGE SCALE GENOMIC DNA]</scope>
    <source>
        <strain evidence="2">cv. Yunnan</strain>
    </source>
</reference>
<evidence type="ECO:0000313" key="2">
    <source>
        <dbReference type="Proteomes" id="UP001056120"/>
    </source>
</evidence>
<name>A0ACB8ZCH0_9ASTR</name>
<organism evidence="1 2">
    <name type="scientific">Smallanthus sonchifolius</name>
    <dbReference type="NCBI Taxonomy" id="185202"/>
    <lineage>
        <taxon>Eukaryota</taxon>
        <taxon>Viridiplantae</taxon>
        <taxon>Streptophyta</taxon>
        <taxon>Embryophyta</taxon>
        <taxon>Tracheophyta</taxon>
        <taxon>Spermatophyta</taxon>
        <taxon>Magnoliopsida</taxon>
        <taxon>eudicotyledons</taxon>
        <taxon>Gunneridae</taxon>
        <taxon>Pentapetalae</taxon>
        <taxon>asterids</taxon>
        <taxon>campanulids</taxon>
        <taxon>Asterales</taxon>
        <taxon>Asteraceae</taxon>
        <taxon>Asteroideae</taxon>
        <taxon>Heliantheae alliance</taxon>
        <taxon>Millerieae</taxon>
        <taxon>Smallanthus</taxon>
    </lineage>
</organism>
<gene>
    <name evidence="1" type="ORF">L1987_77982</name>
</gene>
<proteinExistence type="predicted"/>
<evidence type="ECO:0000313" key="1">
    <source>
        <dbReference type="EMBL" id="KAI3694995.1"/>
    </source>
</evidence>
<sequence length="265" mass="30092">MEKARTYRGLKCKKSSFLEIRSLAVREDLRDISRNTRGIRDPADCFVLRATRRTWSGRSRYAKSLKGAPTNLSLADHGKKSDMPPTGQLPSEQQATSGMFSSSVPPPRTDKNFNQSNSQIPPLPNFGHSLPQHDIPAPIPPLQQPINRQRRSGPRNVIPYVDNLGGIPRRHDRGPVRDVESHFRPSIAYNASQLLFHNNMEEEPYLHMSAYDAMCNTIGGQGFTPDDVKLVLFQFTLEDKAQQWFHSLPSAYIYTWGDMQQQFID</sequence>
<accession>A0ACB8ZCH0</accession>
<comment type="caution">
    <text evidence="1">The sequence shown here is derived from an EMBL/GenBank/DDBJ whole genome shotgun (WGS) entry which is preliminary data.</text>
</comment>
<reference evidence="1 2" key="2">
    <citation type="journal article" date="2022" name="Mol. Ecol. Resour.">
        <title>The genomes of chicory, endive, great burdock and yacon provide insights into Asteraceae paleo-polyploidization history and plant inulin production.</title>
        <authorList>
            <person name="Fan W."/>
            <person name="Wang S."/>
            <person name="Wang H."/>
            <person name="Wang A."/>
            <person name="Jiang F."/>
            <person name="Liu H."/>
            <person name="Zhao H."/>
            <person name="Xu D."/>
            <person name="Zhang Y."/>
        </authorList>
    </citation>
    <scope>NUCLEOTIDE SEQUENCE [LARGE SCALE GENOMIC DNA]</scope>
    <source>
        <strain evidence="2">cv. Yunnan</strain>
        <tissue evidence="1">Leaves</tissue>
    </source>
</reference>
<keyword evidence="2" id="KW-1185">Reference proteome</keyword>